<dbReference type="PROSITE" id="PS51257">
    <property type="entry name" value="PROKAR_LIPOPROTEIN"/>
    <property type="match status" value="1"/>
</dbReference>
<evidence type="ECO:0000313" key="2">
    <source>
        <dbReference type="Proteomes" id="UP001183619"/>
    </source>
</evidence>
<organism evidence="1 2">
    <name type="scientific">Corynebacterium felinum</name>
    <dbReference type="NCBI Taxonomy" id="131318"/>
    <lineage>
        <taxon>Bacteria</taxon>
        <taxon>Bacillati</taxon>
        <taxon>Actinomycetota</taxon>
        <taxon>Actinomycetes</taxon>
        <taxon>Mycobacteriales</taxon>
        <taxon>Corynebacteriaceae</taxon>
        <taxon>Corynebacterium</taxon>
    </lineage>
</organism>
<dbReference type="Proteomes" id="UP001183619">
    <property type="component" value="Unassembled WGS sequence"/>
</dbReference>
<sequence>MLKKILATPTAKILAMPMARKIPVLAVTSMACLYFKAPPYIVYPLFTLWTVAMYEHYRDAYRTYKTNTPSAVTS</sequence>
<evidence type="ECO:0008006" key="3">
    <source>
        <dbReference type="Google" id="ProtNLM"/>
    </source>
</evidence>
<dbReference type="EMBL" id="JAVDYF010000001">
    <property type="protein sequence ID" value="MDR7354918.1"/>
    <property type="molecule type" value="Genomic_DNA"/>
</dbReference>
<dbReference type="RefSeq" id="WP_277104720.1">
    <property type="nucleotide sequence ID" value="NZ_BAAAJS010000047.1"/>
</dbReference>
<comment type="caution">
    <text evidence="1">The sequence shown here is derived from an EMBL/GenBank/DDBJ whole genome shotgun (WGS) entry which is preliminary data.</text>
</comment>
<accession>A0ABU2B8H0</accession>
<evidence type="ECO:0000313" key="1">
    <source>
        <dbReference type="EMBL" id="MDR7354918.1"/>
    </source>
</evidence>
<reference evidence="1 2" key="1">
    <citation type="submission" date="2023-07" db="EMBL/GenBank/DDBJ databases">
        <title>Sequencing the genomes of 1000 actinobacteria strains.</title>
        <authorList>
            <person name="Klenk H.-P."/>
        </authorList>
    </citation>
    <scope>NUCLEOTIDE SEQUENCE [LARGE SCALE GENOMIC DNA]</scope>
    <source>
        <strain evidence="1 2">DSM 44508</strain>
    </source>
</reference>
<gene>
    <name evidence="1" type="ORF">J2S37_001456</name>
</gene>
<proteinExistence type="predicted"/>
<name>A0ABU2B8H0_9CORY</name>
<protein>
    <recommendedName>
        <fullName evidence="3">Secreted protein</fullName>
    </recommendedName>
</protein>
<keyword evidence="2" id="KW-1185">Reference proteome</keyword>